<gene>
    <name evidence="1" type="ORF">HPB51_012241</name>
</gene>
<reference evidence="1" key="2">
    <citation type="submission" date="2021-09" db="EMBL/GenBank/DDBJ databases">
        <authorList>
            <person name="Jia N."/>
            <person name="Wang J."/>
            <person name="Shi W."/>
            <person name="Du L."/>
            <person name="Sun Y."/>
            <person name="Zhan W."/>
            <person name="Jiang J."/>
            <person name="Wang Q."/>
            <person name="Zhang B."/>
            <person name="Ji P."/>
            <person name="Sakyi L.B."/>
            <person name="Cui X."/>
            <person name="Yuan T."/>
            <person name="Jiang B."/>
            <person name="Yang W."/>
            <person name="Lam T.T.-Y."/>
            <person name="Chang Q."/>
            <person name="Ding S."/>
            <person name="Wang X."/>
            <person name="Zhu J."/>
            <person name="Ruan X."/>
            <person name="Zhao L."/>
            <person name="Wei J."/>
            <person name="Que T."/>
            <person name="Du C."/>
            <person name="Cheng J."/>
            <person name="Dai P."/>
            <person name="Han X."/>
            <person name="Huang E."/>
            <person name="Gao Y."/>
            <person name="Liu J."/>
            <person name="Shao H."/>
            <person name="Ye R."/>
            <person name="Li L."/>
            <person name="Wei W."/>
            <person name="Wang X."/>
            <person name="Wang C."/>
            <person name="Huo Q."/>
            <person name="Li W."/>
            <person name="Guo W."/>
            <person name="Chen H."/>
            <person name="Chen S."/>
            <person name="Zhou L."/>
            <person name="Zhou L."/>
            <person name="Ni X."/>
            <person name="Tian J."/>
            <person name="Zhou Y."/>
            <person name="Sheng Y."/>
            <person name="Liu T."/>
            <person name="Pan Y."/>
            <person name="Xia L."/>
            <person name="Li J."/>
            <person name="Zhao F."/>
            <person name="Cao W."/>
        </authorList>
    </citation>
    <scope>NUCLEOTIDE SEQUENCE</scope>
    <source>
        <strain evidence="1">Rmic-2018</strain>
        <tissue evidence="1">Larvae</tissue>
    </source>
</reference>
<dbReference type="AlphaFoldDB" id="A0A9J6EA02"/>
<dbReference type="InterPro" id="IPR032675">
    <property type="entry name" value="LRR_dom_sf"/>
</dbReference>
<name>A0A9J6EA02_RHIMP</name>
<dbReference type="Gene3D" id="3.80.10.10">
    <property type="entry name" value="Ribonuclease Inhibitor"/>
    <property type="match status" value="1"/>
</dbReference>
<comment type="caution">
    <text evidence="1">The sequence shown here is derived from an EMBL/GenBank/DDBJ whole genome shotgun (WGS) entry which is preliminary data.</text>
</comment>
<keyword evidence="2" id="KW-1185">Reference proteome</keyword>
<protein>
    <submittedName>
        <fullName evidence="1">Uncharacterized protein</fullName>
    </submittedName>
</protein>
<dbReference type="SUPFAM" id="SSF52047">
    <property type="entry name" value="RNI-like"/>
    <property type="match status" value="1"/>
</dbReference>
<reference evidence="1" key="1">
    <citation type="journal article" date="2020" name="Cell">
        <title>Large-Scale Comparative Analyses of Tick Genomes Elucidate Their Genetic Diversity and Vector Capacities.</title>
        <authorList>
            <consortium name="Tick Genome and Microbiome Consortium (TIGMIC)"/>
            <person name="Jia N."/>
            <person name="Wang J."/>
            <person name="Shi W."/>
            <person name="Du L."/>
            <person name="Sun Y."/>
            <person name="Zhan W."/>
            <person name="Jiang J.F."/>
            <person name="Wang Q."/>
            <person name="Zhang B."/>
            <person name="Ji P."/>
            <person name="Bell-Sakyi L."/>
            <person name="Cui X.M."/>
            <person name="Yuan T.T."/>
            <person name="Jiang B.G."/>
            <person name="Yang W.F."/>
            <person name="Lam T.T."/>
            <person name="Chang Q.C."/>
            <person name="Ding S.J."/>
            <person name="Wang X.J."/>
            <person name="Zhu J.G."/>
            <person name="Ruan X.D."/>
            <person name="Zhao L."/>
            <person name="Wei J.T."/>
            <person name="Ye R.Z."/>
            <person name="Que T.C."/>
            <person name="Du C.H."/>
            <person name="Zhou Y.H."/>
            <person name="Cheng J.X."/>
            <person name="Dai P.F."/>
            <person name="Guo W.B."/>
            <person name="Han X.H."/>
            <person name="Huang E.J."/>
            <person name="Li L.F."/>
            <person name="Wei W."/>
            <person name="Gao Y.C."/>
            <person name="Liu J.Z."/>
            <person name="Shao H.Z."/>
            <person name="Wang X."/>
            <person name="Wang C.C."/>
            <person name="Yang T.C."/>
            <person name="Huo Q.B."/>
            <person name="Li W."/>
            <person name="Chen H.Y."/>
            <person name="Chen S.E."/>
            <person name="Zhou L.G."/>
            <person name="Ni X.B."/>
            <person name="Tian J.H."/>
            <person name="Sheng Y."/>
            <person name="Liu T."/>
            <person name="Pan Y.S."/>
            <person name="Xia L.Y."/>
            <person name="Li J."/>
            <person name="Zhao F."/>
            <person name="Cao W.C."/>
        </authorList>
    </citation>
    <scope>NUCLEOTIDE SEQUENCE</scope>
    <source>
        <strain evidence="1">Rmic-2018</strain>
    </source>
</reference>
<proteinExistence type="predicted"/>
<sequence length="401" mass="45406">MDKFSEDVMAHWAECTAAENQTCQIVENLSILNKLLRGSMRELRERPGASGQLHLEDTTVTGPTIQNFDTLQLPEYPELLGRGDEEATGIFAGVISSNKVLRSLTIWTLDYIQPGIASAYDCWIPALIKNETLEKLEIPYQIFEPPQRARLFHALLSKENLNVHIQNWVDRHPDLSFVCAELKSGGLREKVSIGYYKFEHEIEFLQCKAFSEVHFSWPNDHTVAALHVLPSCRHITSINIRINRANVAVSSAFAEFLKSSTALRKLNLSAGLDPPLETDGDTRWWSLLHKALRRNSSLRDLSITLYGMSVQEMEALADSVGRSTSIRWVHVQPRPITNASAFVRRFSKDIERNHTLLTLICEGHIDTVVAEHWYVVQETTRRNSGIVARAARLQKAALLDR</sequence>
<dbReference type="EMBL" id="JABSTU010000005">
    <property type="protein sequence ID" value="KAH8030901.1"/>
    <property type="molecule type" value="Genomic_DNA"/>
</dbReference>
<dbReference type="Proteomes" id="UP000821866">
    <property type="component" value="Chromosome 3"/>
</dbReference>
<evidence type="ECO:0000313" key="1">
    <source>
        <dbReference type="EMBL" id="KAH8030901.1"/>
    </source>
</evidence>
<organism evidence="1 2">
    <name type="scientific">Rhipicephalus microplus</name>
    <name type="common">Cattle tick</name>
    <name type="synonym">Boophilus microplus</name>
    <dbReference type="NCBI Taxonomy" id="6941"/>
    <lineage>
        <taxon>Eukaryota</taxon>
        <taxon>Metazoa</taxon>
        <taxon>Ecdysozoa</taxon>
        <taxon>Arthropoda</taxon>
        <taxon>Chelicerata</taxon>
        <taxon>Arachnida</taxon>
        <taxon>Acari</taxon>
        <taxon>Parasitiformes</taxon>
        <taxon>Ixodida</taxon>
        <taxon>Ixodoidea</taxon>
        <taxon>Ixodidae</taxon>
        <taxon>Rhipicephalinae</taxon>
        <taxon>Rhipicephalus</taxon>
        <taxon>Boophilus</taxon>
    </lineage>
</organism>
<evidence type="ECO:0000313" key="2">
    <source>
        <dbReference type="Proteomes" id="UP000821866"/>
    </source>
</evidence>
<accession>A0A9J6EA02</accession>